<dbReference type="EMBL" id="CP036339">
    <property type="protein sequence ID" value="QDT71025.1"/>
    <property type="molecule type" value="Genomic_DNA"/>
</dbReference>
<evidence type="ECO:0000256" key="2">
    <source>
        <dbReference type="SAM" id="SignalP"/>
    </source>
</evidence>
<evidence type="ECO:0000313" key="4">
    <source>
        <dbReference type="Proteomes" id="UP000317909"/>
    </source>
</evidence>
<dbReference type="AlphaFoldDB" id="A0A517TRM5"/>
<evidence type="ECO:0008006" key="5">
    <source>
        <dbReference type="Google" id="ProtNLM"/>
    </source>
</evidence>
<feature type="signal peptide" evidence="2">
    <location>
        <begin position="1"/>
        <end position="21"/>
    </location>
</feature>
<accession>A0A517TRM5</accession>
<proteinExistence type="predicted"/>
<name>A0A517TRM5_9BACT</name>
<keyword evidence="2" id="KW-0732">Signal</keyword>
<reference evidence="3 4" key="1">
    <citation type="submission" date="2019-02" db="EMBL/GenBank/DDBJ databases">
        <title>Deep-cultivation of Planctomycetes and their phenomic and genomic characterization uncovers novel biology.</title>
        <authorList>
            <person name="Wiegand S."/>
            <person name="Jogler M."/>
            <person name="Boedeker C."/>
            <person name="Pinto D."/>
            <person name="Vollmers J."/>
            <person name="Rivas-Marin E."/>
            <person name="Kohn T."/>
            <person name="Peeters S.H."/>
            <person name="Heuer A."/>
            <person name="Rast P."/>
            <person name="Oberbeckmann S."/>
            <person name="Bunk B."/>
            <person name="Jeske O."/>
            <person name="Meyerdierks A."/>
            <person name="Storesund J.E."/>
            <person name="Kallscheuer N."/>
            <person name="Luecker S."/>
            <person name="Lage O.M."/>
            <person name="Pohl T."/>
            <person name="Merkel B.J."/>
            <person name="Hornburger P."/>
            <person name="Mueller R.-W."/>
            <person name="Bruemmer F."/>
            <person name="Labrenz M."/>
            <person name="Spormann A.M."/>
            <person name="Op den Camp H."/>
            <person name="Overmann J."/>
            <person name="Amann R."/>
            <person name="Jetten M.S.M."/>
            <person name="Mascher T."/>
            <person name="Medema M.H."/>
            <person name="Devos D.P."/>
            <person name="Kaster A.-K."/>
            <person name="Ovreas L."/>
            <person name="Rohde M."/>
            <person name="Galperin M.Y."/>
            <person name="Jogler C."/>
        </authorList>
    </citation>
    <scope>NUCLEOTIDE SEQUENCE [LARGE SCALE GENOMIC DNA]</scope>
    <source>
        <strain evidence="3 4">I41</strain>
    </source>
</reference>
<dbReference type="Proteomes" id="UP000317909">
    <property type="component" value="Chromosome"/>
</dbReference>
<protein>
    <recommendedName>
        <fullName evidence="5">Carboxypeptidase regulatory-like domain-containing protein</fullName>
    </recommendedName>
</protein>
<keyword evidence="4" id="KW-1185">Reference proteome</keyword>
<feature type="region of interest" description="Disordered" evidence="1">
    <location>
        <begin position="112"/>
        <end position="137"/>
    </location>
</feature>
<dbReference type="KEGG" id="llh:I41_01800"/>
<organism evidence="3 4">
    <name type="scientific">Lacipirellula limnantheis</name>
    <dbReference type="NCBI Taxonomy" id="2528024"/>
    <lineage>
        <taxon>Bacteria</taxon>
        <taxon>Pseudomonadati</taxon>
        <taxon>Planctomycetota</taxon>
        <taxon>Planctomycetia</taxon>
        <taxon>Pirellulales</taxon>
        <taxon>Lacipirellulaceae</taxon>
        <taxon>Lacipirellula</taxon>
    </lineage>
</organism>
<sequence length="155" mass="16161" precursor="true">MAFQVSTRPSLLACASVAALALGCGDSKVALYPVSGQVLFQGKPAENALIVLHDSRPAAELRGIPIPRASTDGEGRFRLSSYSTDAFDGAPAGSYVVTIVFPEVAASVAHGEDVDPEAVDESPDKLRGKYASPDTSPLKAEIKEGENVLPTFDVS</sequence>
<feature type="chain" id="PRO_5022135507" description="Carboxypeptidase regulatory-like domain-containing protein" evidence="2">
    <location>
        <begin position="22"/>
        <end position="155"/>
    </location>
</feature>
<gene>
    <name evidence="3" type="ORF">I41_01800</name>
</gene>
<evidence type="ECO:0000313" key="3">
    <source>
        <dbReference type="EMBL" id="QDT71025.1"/>
    </source>
</evidence>
<evidence type="ECO:0000256" key="1">
    <source>
        <dbReference type="SAM" id="MobiDB-lite"/>
    </source>
</evidence>